<dbReference type="SUPFAM" id="SSF53335">
    <property type="entry name" value="S-adenosyl-L-methionine-dependent methyltransferases"/>
    <property type="match status" value="1"/>
</dbReference>
<dbReference type="GO" id="GO:0005737">
    <property type="term" value="C:cytoplasm"/>
    <property type="evidence" value="ECO:0007669"/>
    <property type="project" value="UniProtKB-SubCell"/>
</dbReference>
<evidence type="ECO:0000256" key="20">
    <source>
        <dbReference type="ARBA" id="ARBA00064494"/>
    </source>
</evidence>
<evidence type="ECO:0000313" key="25">
    <source>
        <dbReference type="Proteomes" id="UP000639338"/>
    </source>
</evidence>
<evidence type="ECO:0000256" key="7">
    <source>
        <dbReference type="ARBA" id="ARBA00022603"/>
    </source>
</evidence>
<evidence type="ECO:0000256" key="5">
    <source>
        <dbReference type="ARBA" id="ARBA00022490"/>
    </source>
</evidence>
<organism evidence="24 25">
    <name type="scientific">Aphidius gifuensis</name>
    <name type="common">Parasitoid wasp</name>
    <dbReference type="NCBI Taxonomy" id="684658"/>
    <lineage>
        <taxon>Eukaryota</taxon>
        <taxon>Metazoa</taxon>
        <taxon>Ecdysozoa</taxon>
        <taxon>Arthropoda</taxon>
        <taxon>Hexapoda</taxon>
        <taxon>Insecta</taxon>
        <taxon>Pterygota</taxon>
        <taxon>Neoptera</taxon>
        <taxon>Endopterygota</taxon>
        <taxon>Hymenoptera</taxon>
        <taxon>Apocrita</taxon>
        <taxon>Ichneumonoidea</taxon>
        <taxon>Braconidae</taxon>
        <taxon>Aphidiinae</taxon>
        <taxon>Aphidius</taxon>
    </lineage>
</organism>
<comment type="catalytic activity">
    <reaction evidence="17">
        <text>a 5'-end (N(7)-methyl 5'-triphosphoguanosine)-ribonucleoside in snRNA + S-adenosyl-L-methionine = a 5'-end (N(2),N(7)-dimethyl 5'-triphosphoguanosine)-ribonucleoside in snRNA + S-adenosyl-L-homocysteine + H(+)</text>
        <dbReference type="Rhea" id="RHEA:78471"/>
        <dbReference type="Rhea" id="RHEA-COMP:19085"/>
        <dbReference type="Rhea" id="RHEA-COMP:19087"/>
        <dbReference type="ChEBI" id="CHEBI:15378"/>
        <dbReference type="ChEBI" id="CHEBI:57856"/>
        <dbReference type="ChEBI" id="CHEBI:59789"/>
        <dbReference type="ChEBI" id="CHEBI:156461"/>
        <dbReference type="ChEBI" id="CHEBI:172880"/>
    </reaction>
    <physiologicalReaction direction="left-to-right" evidence="17">
        <dbReference type="Rhea" id="RHEA:78472"/>
    </physiologicalReaction>
</comment>
<comment type="function">
    <text evidence="19">Catalyzes the 2 serial methylation steps for the conversion of the 7-monomethylguanosine (m(7)G) caps of snRNAs and snoRNAs to a 2,2,7-trimethylguanosine (m(2,2,7)G) cap structure. The enzyme is specific for guanine, and N7 methylation must precede N2 methylation. Hypermethylation of the m7G cap of U snRNAs leads to their concentration in nuclear foci, their colocalization with coilin and the formation of canonical Cajal bodies (CBs). Plays a role in transcriptional regulation.</text>
</comment>
<name>A0A834XWV8_APHGI</name>
<accession>A0A834XWV8</accession>
<sequence>MSEHYWEPLAEVYMAEQINYHDPDSNVYCLCSRVFIKNPEVYSVLAQDDPSDNDDEDEKLVEVLDGFKKNPVKAQFIEKHDEEQVSCYCSASHTDNNYSTDEHDSIRESVQKSSAQILSQKLGLHQSDSGADLSEYHDYHNSKNIYEPISSMYDKLPESPEVNYNNIETFKTHGKTPQGNDINVYDFINNLTFKNATDTNDEACLSINKRPSFIVGSSETNFIDFNDNDESEILPVINNIYDSYFNMEISYGLDEKNVIDISWEKFWADNGEHLIWSAWIEKYADYINPNYLNDDKKINKNQNVDNETEQNTCFPNQAHENCEILHSNFEGLFNNKSNYHCVKDNHVNFSFDNKTNNVVVDKDAEDNRNKLYNNYETSPETDGWNPLSPFTPEDSYNQQSNNEDEKLITLSRCNSITGSTAKTNATSDSMTNVTKMTLSSSSSFDSNSVHSLSLASSGTNSIESNATSSSGEQDNNDLTSDDDKYWQNLWKENFQIQYQYHYENFTLRHQHYENEKNKKTIKKNDIIDDHSKNYLSRQKRAVMDSVGALMKNLTMTASNGESSDNKKTLKNSQVDNSSTDNNEKLLSSGGGGGGGVGGCDNDGDGDGKKPNDDKPVALKRTHEADDDDDDDEDDEEQEEEEEEEDNEGMRNVKKAFSLMGYTYNRDNNMKKLQGDVVYKKKNIRLPQKQLKIKLNHNKNKKHMYFDDNGVEITNTIDKVKQYLSYCPKITNDSKIKNDNITQLTSSSDEECENEFNNNNKKLQSKKLIFNKKNLFDDDESIDIDMNTQDIDKQKDDKSFDDDSVKKSQKKRRKKQSKRKICLPVEVANDKKLMKYWVKRYRLFSKFDEGIKLDRESWFSVTPEKIASHIATRCKCDTIVDAFCGAGGNSIQFAFQCERVIAIDIDPEKIKLARNNAKVYGVEDRIEFIVGDFFQVSEKLIADVVFLSPPWGGPEYALSETFDLDNILPPIGGQGLFDAARKISDHVAYFLPRNVDTIQIAMLAGPGGGVELEQNFLDKKLVSLTAYFGELPKEC</sequence>
<evidence type="ECO:0000256" key="22">
    <source>
        <dbReference type="ARBA" id="ARBA00081504"/>
    </source>
</evidence>
<gene>
    <name evidence="24" type="ORF">HCN44_011331</name>
</gene>
<evidence type="ECO:0000256" key="4">
    <source>
        <dbReference type="ARBA" id="ARBA00018517"/>
    </source>
</evidence>
<evidence type="ECO:0000256" key="16">
    <source>
        <dbReference type="ARBA" id="ARBA00048763"/>
    </source>
</evidence>
<keyword evidence="8" id="KW-0808">Transferase</keyword>
<keyword evidence="5" id="KW-0963">Cytoplasm</keyword>
<dbReference type="EMBL" id="JACMRX010000003">
    <property type="protein sequence ID" value="KAF7994062.1"/>
    <property type="molecule type" value="Genomic_DNA"/>
</dbReference>
<feature type="compositionally biased region" description="Basic and acidic residues" evidence="23">
    <location>
        <begin position="792"/>
        <end position="805"/>
    </location>
</feature>
<feature type="compositionally biased region" description="Polar residues" evidence="23">
    <location>
        <begin position="458"/>
        <end position="478"/>
    </location>
</feature>
<evidence type="ECO:0000256" key="9">
    <source>
        <dbReference type="ARBA" id="ARBA00022691"/>
    </source>
</evidence>
<dbReference type="AlphaFoldDB" id="A0A834XWV8"/>
<evidence type="ECO:0000256" key="1">
    <source>
        <dbReference type="ARBA" id="ARBA00004408"/>
    </source>
</evidence>
<proteinExistence type="inferred from homology"/>
<evidence type="ECO:0000256" key="21">
    <source>
        <dbReference type="ARBA" id="ARBA00079339"/>
    </source>
</evidence>
<dbReference type="GO" id="GO:0071164">
    <property type="term" value="F:RNA cap trimethylguanosine synthase activity"/>
    <property type="evidence" value="ECO:0007669"/>
    <property type="project" value="TreeGrafter"/>
</dbReference>
<evidence type="ECO:0000256" key="8">
    <source>
        <dbReference type="ARBA" id="ARBA00022679"/>
    </source>
</evidence>
<evidence type="ECO:0000256" key="19">
    <source>
        <dbReference type="ARBA" id="ARBA00057179"/>
    </source>
</evidence>
<evidence type="ECO:0000256" key="6">
    <source>
        <dbReference type="ARBA" id="ARBA00022553"/>
    </source>
</evidence>
<feature type="region of interest" description="Disordered" evidence="23">
    <location>
        <begin position="556"/>
        <end position="652"/>
    </location>
</feature>
<keyword evidence="7" id="KW-0489">Methyltransferase</keyword>
<dbReference type="Pfam" id="PF09445">
    <property type="entry name" value="Methyltransf_15"/>
    <property type="match status" value="1"/>
</dbReference>
<dbReference type="PANTHER" id="PTHR14741:SF32">
    <property type="entry name" value="TRIMETHYLGUANOSINE SYNTHASE"/>
    <property type="match status" value="1"/>
</dbReference>
<feature type="compositionally biased region" description="Gly residues" evidence="23">
    <location>
        <begin position="588"/>
        <end position="600"/>
    </location>
</feature>
<keyword evidence="12" id="KW-0539">Nucleus</keyword>
<dbReference type="InterPro" id="IPR019012">
    <property type="entry name" value="RNA_cap_Gua-N2-MeTrfase"/>
</dbReference>
<comment type="subunit">
    <text evidence="20">May form homooligomers. Interacts with CREBBP/CBP, EED/WAIT1, EP300/P300, NCOA6/PRIP, PPARBP/PBP and SMN.</text>
</comment>
<comment type="similarity">
    <text evidence="13">Belongs to the methyltransferase superfamily. Trimethylguanosine synthase family.</text>
</comment>
<evidence type="ECO:0000256" key="23">
    <source>
        <dbReference type="SAM" id="MobiDB-lite"/>
    </source>
</evidence>
<feature type="compositionally biased region" description="Acidic residues" evidence="23">
    <location>
        <begin position="624"/>
        <end position="646"/>
    </location>
</feature>
<evidence type="ECO:0000256" key="14">
    <source>
        <dbReference type="ARBA" id="ARBA00047418"/>
    </source>
</evidence>
<evidence type="ECO:0000256" key="11">
    <source>
        <dbReference type="ARBA" id="ARBA00023163"/>
    </source>
</evidence>
<feature type="region of interest" description="Disordered" evidence="23">
    <location>
        <begin position="372"/>
        <end position="403"/>
    </location>
</feature>
<comment type="catalytic activity">
    <reaction evidence="14">
        <text>a 5'-end (N(2),N(7)-dimethyl 5'-triphosphoguanosine)-ribonucleoside in snoRNA + S-adenosyl-L-methionine = a 5'-end (N(2),N(2),N(7)-trimethyl 5'-triphosphoguanosine)-ribonucleoside in snoRNA + S-adenosyl-L-homocysteine + H(+)</text>
        <dbReference type="Rhea" id="RHEA:78507"/>
        <dbReference type="Rhea" id="RHEA-COMP:19088"/>
        <dbReference type="Rhea" id="RHEA-COMP:19090"/>
        <dbReference type="ChEBI" id="CHEBI:15378"/>
        <dbReference type="ChEBI" id="CHEBI:57856"/>
        <dbReference type="ChEBI" id="CHEBI:59789"/>
        <dbReference type="ChEBI" id="CHEBI:167623"/>
        <dbReference type="ChEBI" id="CHEBI:172880"/>
    </reaction>
    <physiologicalReaction direction="left-to-right" evidence="14">
        <dbReference type="Rhea" id="RHEA:78508"/>
    </physiologicalReaction>
</comment>
<feature type="compositionally biased region" description="Basic residues" evidence="23">
    <location>
        <begin position="806"/>
        <end position="816"/>
    </location>
</feature>
<evidence type="ECO:0000256" key="3">
    <source>
        <dbReference type="ARBA" id="ARBA00004604"/>
    </source>
</evidence>
<feature type="region of interest" description="Disordered" evidence="23">
    <location>
        <begin position="792"/>
        <end position="816"/>
    </location>
</feature>
<feature type="region of interest" description="Disordered" evidence="23">
    <location>
        <begin position="438"/>
        <end position="480"/>
    </location>
</feature>
<keyword evidence="25" id="KW-1185">Reference proteome</keyword>
<evidence type="ECO:0000256" key="2">
    <source>
        <dbReference type="ARBA" id="ARBA00004496"/>
    </source>
</evidence>
<dbReference type="Gene3D" id="3.40.50.150">
    <property type="entry name" value="Vaccinia Virus protein VP39"/>
    <property type="match status" value="1"/>
</dbReference>
<evidence type="ECO:0000256" key="13">
    <source>
        <dbReference type="ARBA" id="ARBA00025783"/>
    </source>
</evidence>
<evidence type="ECO:0000256" key="15">
    <source>
        <dbReference type="ARBA" id="ARBA00048740"/>
    </source>
</evidence>
<comment type="subcellular location">
    <subcellularLocation>
        <location evidence="2">Cytoplasm</location>
    </subcellularLocation>
    <subcellularLocation>
        <location evidence="1">Nucleus</location>
        <location evidence="1">Cajal body</location>
    </subcellularLocation>
    <subcellularLocation>
        <location evidence="3">Nucleus</location>
        <location evidence="3">Nucleolus</location>
    </subcellularLocation>
</comment>
<comment type="caution">
    <text evidence="24">The sequence shown here is derived from an EMBL/GenBank/DDBJ whole genome shotgun (WGS) entry which is preliminary data.</text>
</comment>
<evidence type="ECO:0000256" key="12">
    <source>
        <dbReference type="ARBA" id="ARBA00023242"/>
    </source>
</evidence>
<comment type="catalytic activity">
    <reaction evidence="16">
        <text>a 5'-end (N(2),N(7)-dimethyl 5'-triphosphoguanosine)-ribonucleoside in snRNA + S-adenosyl-L-methionine = a 5'-end (N(2),N(2),N(7)-trimethyl 5'-triphosphoguanosine)-ribonucleoside in snRNA + S-adenosyl-L-homocysteine + H(+)</text>
        <dbReference type="Rhea" id="RHEA:78479"/>
        <dbReference type="Rhea" id="RHEA-COMP:19087"/>
        <dbReference type="Rhea" id="RHEA-COMP:19089"/>
        <dbReference type="ChEBI" id="CHEBI:15378"/>
        <dbReference type="ChEBI" id="CHEBI:57856"/>
        <dbReference type="ChEBI" id="CHEBI:59789"/>
        <dbReference type="ChEBI" id="CHEBI:167623"/>
        <dbReference type="ChEBI" id="CHEBI:172880"/>
    </reaction>
    <physiologicalReaction direction="left-to-right" evidence="16">
        <dbReference type="Rhea" id="RHEA:78480"/>
    </physiologicalReaction>
</comment>
<dbReference type="PANTHER" id="PTHR14741">
    <property type="entry name" value="S-ADENOSYLMETHIONINE-DEPENDENT METHYLTRANSFERASE RELATED"/>
    <property type="match status" value="1"/>
</dbReference>
<evidence type="ECO:0000313" key="24">
    <source>
        <dbReference type="EMBL" id="KAF7994062.1"/>
    </source>
</evidence>
<evidence type="ECO:0000256" key="18">
    <source>
        <dbReference type="ARBA" id="ARBA00049790"/>
    </source>
</evidence>
<dbReference type="FunFam" id="3.40.50.150:FF:000066">
    <property type="entry name" value="Trimethylguanosine synthase 1"/>
    <property type="match status" value="1"/>
</dbReference>
<feature type="compositionally biased region" description="Polar residues" evidence="23">
    <location>
        <begin position="570"/>
        <end position="580"/>
    </location>
</feature>
<evidence type="ECO:0000256" key="17">
    <source>
        <dbReference type="ARBA" id="ARBA00049075"/>
    </source>
</evidence>
<dbReference type="Proteomes" id="UP000639338">
    <property type="component" value="Unassembled WGS sequence"/>
</dbReference>
<keyword evidence="9" id="KW-0949">S-adenosyl-L-methionine</keyword>
<feature type="compositionally biased region" description="Basic and acidic residues" evidence="23">
    <location>
        <begin position="605"/>
        <end position="623"/>
    </location>
</feature>
<dbReference type="InterPro" id="IPR029063">
    <property type="entry name" value="SAM-dependent_MTases_sf"/>
</dbReference>
<keyword evidence="6" id="KW-0597">Phosphoprotein</keyword>
<reference evidence="24 25" key="1">
    <citation type="submission" date="2020-08" db="EMBL/GenBank/DDBJ databases">
        <title>Aphidius gifuensis genome sequencing and assembly.</title>
        <authorList>
            <person name="Du Z."/>
        </authorList>
    </citation>
    <scope>NUCLEOTIDE SEQUENCE [LARGE SCALE GENOMIC DNA]</scope>
    <source>
        <strain evidence="24">YNYX2018</strain>
        <tissue evidence="24">Adults</tissue>
    </source>
</reference>
<evidence type="ECO:0000256" key="10">
    <source>
        <dbReference type="ARBA" id="ARBA00023015"/>
    </source>
</evidence>
<feature type="compositionally biased region" description="Low complexity" evidence="23">
    <location>
        <begin position="438"/>
        <end position="457"/>
    </location>
</feature>
<keyword evidence="10" id="KW-0805">Transcription regulation</keyword>
<dbReference type="OrthoDB" id="194443at2759"/>
<dbReference type="GO" id="GO:0005730">
    <property type="term" value="C:nucleolus"/>
    <property type="evidence" value="ECO:0007669"/>
    <property type="project" value="UniProtKB-SubCell"/>
</dbReference>
<dbReference type="GO" id="GO:0015030">
    <property type="term" value="C:Cajal body"/>
    <property type="evidence" value="ECO:0007669"/>
    <property type="project" value="UniProtKB-SubCell"/>
</dbReference>
<protein>
    <recommendedName>
        <fullName evidence="4">Trimethylguanosine synthase</fullName>
    </recommendedName>
    <alternativeName>
        <fullName evidence="18">Cap-specific guanine-N(2) methyltransferase</fullName>
    </alternativeName>
    <alternativeName>
        <fullName evidence="21">Nuclear receptor coactivator 6-interacting protein</fullName>
    </alternativeName>
    <alternativeName>
        <fullName evidence="22">PRIP-interacting protein with methyltransferase motif</fullName>
    </alternativeName>
</protein>
<keyword evidence="11" id="KW-0804">Transcription</keyword>
<dbReference type="CDD" id="cd02440">
    <property type="entry name" value="AdoMet_MTases"/>
    <property type="match status" value="1"/>
</dbReference>
<comment type="catalytic activity">
    <reaction evidence="15">
        <text>a 5'-end (N(7)-methyl 5'-triphosphoguanosine)-ribonucleoside in snoRNA + S-adenosyl-L-methionine = a 5'-end (N(2),N(7)-dimethyl 5'-triphosphoguanosine)-ribonucleoside in snoRNA + S-adenosyl-L-homocysteine + H(+)</text>
        <dbReference type="Rhea" id="RHEA:78475"/>
        <dbReference type="Rhea" id="RHEA-COMP:19086"/>
        <dbReference type="Rhea" id="RHEA-COMP:19088"/>
        <dbReference type="ChEBI" id="CHEBI:15378"/>
        <dbReference type="ChEBI" id="CHEBI:57856"/>
        <dbReference type="ChEBI" id="CHEBI:59789"/>
        <dbReference type="ChEBI" id="CHEBI:156461"/>
        <dbReference type="ChEBI" id="CHEBI:172880"/>
    </reaction>
    <physiologicalReaction direction="left-to-right" evidence="15">
        <dbReference type="Rhea" id="RHEA:78476"/>
    </physiologicalReaction>
</comment>